<comment type="similarity">
    <text evidence="2 11">Belongs to the TFB4 family.</text>
</comment>
<evidence type="ECO:0000313" key="13">
    <source>
        <dbReference type="Proteomes" id="UP000236928"/>
    </source>
</evidence>
<keyword evidence="8 11" id="KW-0804">Transcription</keyword>
<dbReference type="GO" id="GO:0008270">
    <property type="term" value="F:zinc ion binding"/>
    <property type="evidence" value="ECO:0007669"/>
    <property type="project" value="UniProtKB-KW"/>
</dbReference>
<dbReference type="EMBL" id="JIBK01000009">
    <property type="protein sequence ID" value="POM83070.1"/>
    <property type="molecule type" value="Genomic_DNA"/>
</dbReference>
<keyword evidence="5 11" id="KW-0863">Zinc-finger</keyword>
<comment type="subcellular location">
    <subcellularLocation>
        <location evidence="1 11">Nucleus</location>
    </subcellularLocation>
</comment>
<dbReference type="GO" id="GO:0006289">
    <property type="term" value="P:nucleotide-excision repair"/>
    <property type="evidence" value="ECO:0007669"/>
    <property type="project" value="UniProtKB-UniRule"/>
</dbReference>
<keyword evidence="13" id="KW-1185">Reference proteome</keyword>
<dbReference type="PANTHER" id="PTHR12831">
    <property type="entry name" value="TRANSCRIPTION INITIATION FACTOR IIH TFIIH , POLYPEPTIDE 3-RELATED"/>
    <property type="match status" value="1"/>
</dbReference>
<evidence type="ECO:0000256" key="8">
    <source>
        <dbReference type="ARBA" id="ARBA00023163"/>
    </source>
</evidence>
<gene>
    <name evidence="12" type="ORF">CmeUKMEL1_05555</name>
</gene>
<dbReference type="OrthoDB" id="17307at2759"/>
<dbReference type="InterPro" id="IPR004600">
    <property type="entry name" value="TFIIH_Tfb4/GTF2H3"/>
</dbReference>
<evidence type="ECO:0000256" key="10">
    <source>
        <dbReference type="ARBA" id="ARBA00023242"/>
    </source>
</evidence>
<organism evidence="12 13">
    <name type="scientific">Cryptosporidium meleagridis</name>
    <dbReference type="NCBI Taxonomy" id="93969"/>
    <lineage>
        <taxon>Eukaryota</taxon>
        <taxon>Sar</taxon>
        <taxon>Alveolata</taxon>
        <taxon>Apicomplexa</taxon>
        <taxon>Conoidasida</taxon>
        <taxon>Coccidia</taxon>
        <taxon>Eucoccidiorida</taxon>
        <taxon>Eimeriorina</taxon>
        <taxon>Cryptosporidiidae</taxon>
        <taxon>Cryptosporidium</taxon>
    </lineage>
</organism>
<keyword evidence="7 11" id="KW-0805">Transcription regulation</keyword>
<evidence type="ECO:0000256" key="11">
    <source>
        <dbReference type="RuleBase" id="RU368090"/>
    </source>
</evidence>
<dbReference type="GO" id="GO:0006355">
    <property type="term" value="P:regulation of DNA-templated transcription"/>
    <property type="evidence" value="ECO:0007669"/>
    <property type="project" value="InterPro"/>
</dbReference>
<proteinExistence type="inferred from homology"/>
<accession>A0A2P4YZ77</accession>
<dbReference type="GO" id="GO:0000439">
    <property type="term" value="C:transcription factor TFIIH core complex"/>
    <property type="evidence" value="ECO:0007669"/>
    <property type="project" value="UniProtKB-UniRule"/>
</dbReference>
<reference evidence="12 13" key="1">
    <citation type="submission" date="2014-04" db="EMBL/GenBank/DDBJ databases">
        <title>Comparative Genomics of Cryptosporidium Species.</title>
        <authorList>
            <person name="Silva J.C."/>
            <person name="Su Q."/>
            <person name="Chalmers R."/>
            <person name="Chibucos M.C."/>
            <person name="Elwin K."/>
            <person name="Godinez A."/>
            <person name="Guo F."/>
            <person name="Huynh K."/>
            <person name="Orvis J."/>
            <person name="Ott S."/>
            <person name="Sadzewicz L."/>
            <person name="Sengamalay N."/>
            <person name="Shetty A."/>
            <person name="Sun M."/>
            <person name="Tallon L."/>
            <person name="Xiao L."/>
            <person name="Zhang H."/>
            <person name="Fraser C.M."/>
            <person name="Zhu G."/>
            <person name="Kissinger J."/>
            <person name="Widmer G."/>
        </authorList>
    </citation>
    <scope>NUCLEOTIDE SEQUENCE [LARGE SCALE GENOMIC DNA]</scope>
    <source>
        <strain evidence="12 13">UKMEL1</strain>
    </source>
</reference>
<evidence type="ECO:0000256" key="3">
    <source>
        <dbReference type="ARBA" id="ARBA00022723"/>
    </source>
</evidence>
<keyword evidence="10 11" id="KW-0539">Nucleus</keyword>
<keyword evidence="6 11" id="KW-0862">Zinc</keyword>
<dbReference type="Proteomes" id="UP000236928">
    <property type="component" value="Unassembled WGS sequence"/>
</dbReference>
<evidence type="ECO:0000256" key="1">
    <source>
        <dbReference type="ARBA" id="ARBA00004123"/>
    </source>
</evidence>
<dbReference type="VEuPathDB" id="CryptoDB:CmeUKMEL1_05555"/>
<comment type="caution">
    <text evidence="12">The sequence shown here is derived from an EMBL/GenBank/DDBJ whole genome shotgun (WGS) entry which is preliminary data.</text>
</comment>
<keyword evidence="4 11" id="KW-0227">DNA damage</keyword>
<evidence type="ECO:0000256" key="6">
    <source>
        <dbReference type="ARBA" id="ARBA00022833"/>
    </source>
</evidence>
<evidence type="ECO:0000256" key="2">
    <source>
        <dbReference type="ARBA" id="ARBA00005273"/>
    </source>
</evidence>
<dbReference type="Gene3D" id="3.40.50.410">
    <property type="entry name" value="von Willebrand factor, type A domain"/>
    <property type="match status" value="1"/>
</dbReference>
<dbReference type="AlphaFoldDB" id="A0A2P4YZ77"/>
<evidence type="ECO:0000256" key="9">
    <source>
        <dbReference type="ARBA" id="ARBA00023204"/>
    </source>
</evidence>
<dbReference type="Pfam" id="PF03850">
    <property type="entry name" value="Tfb4"/>
    <property type="match status" value="1"/>
</dbReference>
<sequence>MEGTLYIILDSRSLFKYEDTEESQSNGQNNLLVSGECVLNSVFQFTRLYNLSTGQKKKLNIYLCDSKGENLLFDGFISGLTKELQFEIMPKMLKEISERISLGEMKMSPTISKCLCKINSTRKKFGYNRSEKDRIILFDASNKDEYISQYVSLLNCGFASQKLDVVIDVVSVTRNPSSLLNNLVDICNGLNLKYSQIADSLAESNIEINKEDHYWLDQGLTPFLIFHLLPSIQAREEIFISINKTKQTGLAVCFCHHQKIEIGYVCSSCLSIFCSRFKAPICSTCGARLKRIPIQQKTLSNLNIEDGKNIY</sequence>
<keyword evidence="3 11" id="KW-0479">Metal-binding</keyword>
<name>A0A2P4YZ77_9CRYT</name>
<evidence type="ECO:0000256" key="4">
    <source>
        <dbReference type="ARBA" id="ARBA00022763"/>
    </source>
</evidence>
<protein>
    <submittedName>
        <fullName evidence="12">Transcription factor Tfb4 family protein</fullName>
    </submittedName>
</protein>
<dbReference type="PANTHER" id="PTHR12831:SF0">
    <property type="entry name" value="GENERAL TRANSCRIPTION FACTOR IIH SUBUNIT 3"/>
    <property type="match status" value="1"/>
</dbReference>
<evidence type="ECO:0000256" key="7">
    <source>
        <dbReference type="ARBA" id="ARBA00023015"/>
    </source>
</evidence>
<dbReference type="GO" id="GO:0005675">
    <property type="term" value="C:transcription factor TFIIH holo complex"/>
    <property type="evidence" value="ECO:0007669"/>
    <property type="project" value="UniProtKB-UniRule"/>
</dbReference>
<keyword evidence="9 11" id="KW-0234">DNA repair</keyword>
<evidence type="ECO:0000313" key="12">
    <source>
        <dbReference type="EMBL" id="POM83070.1"/>
    </source>
</evidence>
<evidence type="ECO:0000256" key="5">
    <source>
        <dbReference type="ARBA" id="ARBA00022771"/>
    </source>
</evidence>
<dbReference type="InterPro" id="IPR036465">
    <property type="entry name" value="vWFA_dom_sf"/>
</dbReference>